<evidence type="ECO:0000313" key="1">
    <source>
        <dbReference type="EMBL" id="APH02212.1"/>
    </source>
</evidence>
<dbReference type="InterPro" id="IPR050275">
    <property type="entry name" value="PGM_Phosphatase"/>
</dbReference>
<accession>A0A1L3MIP6</accession>
<dbReference type="PANTHER" id="PTHR48100:SF58">
    <property type="entry name" value="PE-PGRS FAMILY PROTEIN PE_PGRS11"/>
    <property type="match status" value="1"/>
</dbReference>
<dbReference type="PROSITE" id="PS00175">
    <property type="entry name" value="PG_MUTASE"/>
    <property type="match status" value="1"/>
</dbReference>
<sequence>MRLLLIRHGQTPHNVTGALDTAYPGAGLTELGQRQAAAVPEALADEDVSAVYATSLVRTQLTGSPLAQERSLDVQVREGLQEIAAGDFEMRSDRAAVEAYLGALAAWLHRDLDHALAGGTTGHDFLARYDAAVRDIAQGHGRGDTVALFSHGAAIRVYAALAAGLDADEVEGRWINNTGMVMLDGRPGEGWDLVRWQGDPLGGAHLASVRAHDVTGEAIDEELDADDR</sequence>
<dbReference type="EMBL" id="CP013290">
    <property type="protein sequence ID" value="APH02212.1"/>
    <property type="molecule type" value="Genomic_DNA"/>
</dbReference>
<protein>
    <submittedName>
        <fullName evidence="1">Histidine phosphatase</fullName>
    </submittedName>
</protein>
<dbReference type="PANTHER" id="PTHR48100">
    <property type="entry name" value="BROAD-SPECIFICITY PHOSPHATASE YOR283W-RELATED"/>
    <property type="match status" value="1"/>
</dbReference>
<dbReference type="RefSeq" id="WP_072625366.1">
    <property type="nucleotide sequence ID" value="NZ_CP013290.1"/>
</dbReference>
<dbReference type="Pfam" id="PF00300">
    <property type="entry name" value="His_Phos_1"/>
    <property type="match status" value="1"/>
</dbReference>
<dbReference type="SMART" id="SM00855">
    <property type="entry name" value="PGAM"/>
    <property type="match status" value="1"/>
</dbReference>
<keyword evidence="2" id="KW-1185">Reference proteome</keyword>
<dbReference type="InterPro" id="IPR001345">
    <property type="entry name" value="PG/BPGM_mutase_AS"/>
</dbReference>
<gene>
    <name evidence="1" type="ORF">ASJ30_12300</name>
</gene>
<dbReference type="Gene3D" id="3.40.50.1240">
    <property type="entry name" value="Phosphoglycerate mutase-like"/>
    <property type="match status" value="1"/>
</dbReference>
<evidence type="ECO:0000313" key="2">
    <source>
        <dbReference type="Proteomes" id="UP000182938"/>
    </source>
</evidence>
<dbReference type="Proteomes" id="UP000182938">
    <property type="component" value="Chromosome"/>
</dbReference>
<dbReference type="CDD" id="cd07067">
    <property type="entry name" value="HP_PGM_like"/>
    <property type="match status" value="1"/>
</dbReference>
<dbReference type="GO" id="GO:0005737">
    <property type="term" value="C:cytoplasm"/>
    <property type="evidence" value="ECO:0007669"/>
    <property type="project" value="TreeGrafter"/>
</dbReference>
<proteinExistence type="predicted"/>
<dbReference type="GO" id="GO:0016791">
    <property type="term" value="F:phosphatase activity"/>
    <property type="evidence" value="ECO:0007669"/>
    <property type="project" value="TreeGrafter"/>
</dbReference>
<dbReference type="InterPro" id="IPR013078">
    <property type="entry name" value="His_Pase_superF_clade-1"/>
</dbReference>
<reference evidence="1 2" key="1">
    <citation type="submission" date="2015-11" db="EMBL/GenBank/DDBJ databases">
        <authorList>
            <person name="Zhang Y."/>
            <person name="Guo Z."/>
        </authorList>
    </citation>
    <scope>NUCLEOTIDE SEQUENCE [LARGE SCALE GENOMIC DNA]</scope>
    <source>
        <strain evidence="1 2">YFY001</strain>
    </source>
</reference>
<dbReference type="AlphaFoldDB" id="A0A1L3MIP6"/>
<dbReference type="InterPro" id="IPR029033">
    <property type="entry name" value="His_PPase_superfam"/>
</dbReference>
<organism evidence="1 2">
    <name type="scientific">Janibacter indicus</name>
    <dbReference type="NCBI Taxonomy" id="857417"/>
    <lineage>
        <taxon>Bacteria</taxon>
        <taxon>Bacillati</taxon>
        <taxon>Actinomycetota</taxon>
        <taxon>Actinomycetes</taxon>
        <taxon>Micrococcales</taxon>
        <taxon>Intrasporangiaceae</taxon>
        <taxon>Janibacter</taxon>
    </lineage>
</organism>
<name>A0A1L3MIP6_9MICO</name>
<dbReference type="SUPFAM" id="SSF53254">
    <property type="entry name" value="Phosphoglycerate mutase-like"/>
    <property type="match status" value="1"/>
</dbReference>
<dbReference type="KEGG" id="jte:ASJ30_12300"/>